<keyword evidence="2" id="KW-1185">Reference proteome</keyword>
<name>A0AAE1E4M2_9GAST</name>
<sequence length="152" mass="16864">MKKWQAAQGISVVLQPGLCSNCILWGDLVLSKTDAKEIYGLSGDQRGFFENSQSQLSYTRDFDTWTIQVGIVGVPHTTTFTFKMGETYDSTNIDGSPLKSIIRQDGETLVERHESIGPRTFVMDIVREVTGDTMLATTSIGGISMKTIYKRT</sequence>
<evidence type="ECO:0000313" key="2">
    <source>
        <dbReference type="Proteomes" id="UP001283361"/>
    </source>
</evidence>
<accession>A0AAE1E4M2</accession>
<gene>
    <name evidence="1" type="ORF">RRG08_065671</name>
</gene>
<dbReference type="Gene3D" id="2.40.128.20">
    <property type="match status" value="1"/>
</dbReference>
<proteinExistence type="predicted"/>
<dbReference type="CDD" id="cd00742">
    <property type="entry name" value="FABP"/>
    <property type="match status" value="1"/>
</dbReference>
<dbReference type="InterPro" id="IPR000463">
    <property type="entry name" value="Fatty_acid-bd"/>
</dbReference>
<dbReference type="EMBL" id="JAWDGP010001144">
    <property type="protein sequence ID" value="KAK3794071.1"/>
    <property type="molecule type" value="Genomic_DNA"/>
</dbReference>
<dbReference type="SUPFAM" id="SSF50814">
    <property type="entry name" value="Lipocalins"/>
    <property type="match status" value="1"/>
</dbReference>
<comment type="caution">
    <text evidence="1">The sequence shown here is derived from an EMBL/GenBank/DDBJ whole genome shotgun (WGS) entry which is preliminary data.</text>
</comment>
<dbReference type="GO" id="GO:0008289">
    <property type="term" value="F:lipid binding"/>
    <property type="evidence" value="ECO:0007669"/>
    <property type="project" value="UniProtKB-KW"/>
</dbReference>
<organism evidence="1 2">
    <name type="scientific">Elysia crispata</name>
    <name type="common">lettuce slug</name>
    <dbReference type="NCBI Taxonomy" id="231223"/>
    <lineage>
        <taxon>Eukaryota</taxon>
        <taxon>Metazoa</taxon>
        <taxon>Spiralia</taxon>
        <taxon>Lophotrochozoa</taxon>
        <taxon>Mollusca</taxon>
        <taxon>Gastropoda</taxon>
        <taxon>Heterobranchia</taxon>
        <taxon>Euthyneura</taxon>
        <taxon>Panpulmonata</taxon>
        <taxon>Sacoglossa</taxon>
        <taxon>Placobranchoidea</taxon>
        <taxon>Plakobranchidae</taxon>
        <taxon>Elysia</taxon>
    </lineage>
</organism>
<dbReference type="PRINTS" id="PR00178">
    <property type="entry name" value="FATTYACIDBP"/>
</dbReference>
<protein>
    <submittedName>
        <fullName evidence="1">Uncharacterized protein</fullName>
    </submittedName>
</protein>
<dbReference type="InterPro" id="IPR012674">
    <property type="entry name" value="Calycin"/>
</dbReference>
<evidence type="ECO:0000313" key="1">
    <source>
        <dbReference type="EMBL" id="KAK3794071.1"/>
    </source>
</evidence>
<dbReference type="AlphaFoldDB" id="A0AAE1E4M2"/>
<dbReference type="Proteomes" id="UP001283361">
    <property type="component" value="Unassembled WGS sequence"/>
</dbReference>
<reference evidence="1" key="1">
    <citation type="journal article" date="2023" name="G3 (Bethesda)">
        <title>A reference genome for the long-term kleptoplast-retaining sea slug Elysia crispata morphotype clarki.</title>
        <authorList>
            <person name="Eastman K.E."/>
            <person name="Pendleton A.L."/>
            <person name="Shaikh M.A."/>
            <person name="Suttiyut T."/>
            <person name="Ogas R."/>
            <person name="Tomko P."/>
            <person name="Gavelis G."/>
            <person name="Widhalm J.R."/>
            <person name="Wisecaver J.H."/>
        </authorList>
    </citation>
    <scope>NUCLEOTIDE SEQUENCE</scope>
    <source>
        <strain evidence="1">ECLA1</strain>
    </source>
</reference>